<evidence type="ECO:0000256" key="1">
    <source>
        <dbReference type="SAM" id="MobiDB-lite"/>
    </source>
</evidence>
<comment type="caution">
    <text evidence="2">The sequence shown here is derived from an EMBL/GenBank/DDBJ whole genome shotgun (WGS) entry which is preliminary data.</text>
</comment>
<evidence type="ECO:0000313" key="2">
    <source>
        <dbReference type="EMBL" id="GGB49815.1"/>
    </source>
</evidence>
<sequence length="106" mass="11587">MTAPFAPPPASAEPTPKPAGVAGTLLGELTRTDLDTMVLYLERAQDRAERIRENTPAGSYLDRVLERTIAGIALELTQLRYLLGESNELPSGFSSPLTRRRMHPAL</sequence>
<name>A0A916TKG5_9HYPH</name>
<organism evidence="2 3">
    <name type="scientific">Roseibium aquae</name>
    <dbReference type="NCBI Taxonomy" id="1323746"/>
    <lineage>
        <taxon>Bacteria</taxon>
        <taxon>Pseudomonadati</taxon>
        <taxon>Pseudomonadota</taxon>
        <taxon>Alphaproteobacteria</taxon>
        <taxon>Hyphomicrobiales</taxon>
        <taxon>Stappiaceae</taxon>
        <taxon>Roseibium</taxon>
    </lineage>
</organism>
<reference evidence="2" key="2">
    <citation type="submission" date="2020-09" db="EMBL/GenBank/DDBJ databases">
        <authorList>
            <person name="Sun Q."/>
            <person name="Zhou Y."/>
        </authorList>
    </citation>
    <scope>NUCLEOTIDE SEQUENCE</scope>
    <source>
        <strain evidence="2">CGMCC 1.12426</strain>
    </source>
</reference>
<evidence type="ECO:0000313" key="3">
    <source>
        <dbReference type="Proteomes" id="UP000605148"/>
    </source>
</evidence>
<dbReference type="OrthoDB" id="7679032at2"/>
<dbReference type="AlphaFoldDB" id="A0A916TKG5"/>
<reference evidence="2" key="1">
    <citation type="journal article" date="2014" name="Int. J. Syst. Evol. Microbiol.">
        <title>Complete genome sequence of Corynebacterium casei LMG S-19264T (=DSM 44701T), isolated from a smear-ripened cheese.</title>
        <authorList>
            <consortium name="US DOE Joint Genome Institute (JGI-PGF)"/>
            <person name="Walter F."/>
            <person name="Albersmeier A."/>
            <person name="Kalinowski J."/>
            <person name="Ruckert C."/>
        </authorList>
    </citation>
    <scope>NUCLEOTIDE SEQUENCE</scope>
    <source>
        <strain evidence="2">CGMCC 1.12426</strain>
    </source>
</reference>
<gene>
    <name evidence="2" type="ORF">GCM10011316_22420</name>
</gene>
<proteinExistence type="predicted"/>
<protein>
    <submittedName>
        <fullName evidence="2">Uncharacterized protein</fullName>
    </submittedName>
</protein>
<keyword evidence="3" id="KW-1185">Reference proteome</keyword>
<accession>A0A916TKG5</accession>
<dbReference type="Proteomes" id="UP000605148">
    <property type="component" value="Unassembled WGS sequence"/>
</dbReference>
<feature type="region of interest" description="Disordered" evidence="1">
    <location>
        <begin position="1"/>
        <end position="22"/>
    </location>
</feature>
<dbReference type="RefSeq" id="WP_150496276.1">
    <property type="nucleotide sequence ID" value="NZ_BMFA01000006.1"/>
</dbReference>
<dbReference type="EMBL" id="BMFA01000006">
    <property type="protein sequence ID" value="GGB49815.1"/>
    <property type="molecule type" value="Genomic_DNA"/>
</dbReference>
<feature type="compositionally biased region" description="Pro residues" evidence="1">
    <location>
        <begin position="1"/>
        <end position="17"/>
    </location>
</feature>